<accession>I2BD29</accession>
<evidence type="ECO:0000313" key="2">
    <source>
        <dbReference type="EMBL" id="AFJ48433.1"/>
    </source>
</evidence>
<dbReference type="Gene3D" id="2.60.40.2040">
    <property type="entry name" value="CFA/I fimbrial subunit E, pilin domain"/>
    <property type="match status" value="1"/>
</dbReference>
<evidence type="ECO:0000313" key="3">
    <source>
        <dbReference type="Proteomes" id="UP000001955"/>
    </source>
</evidence>
<keyword evidence="3" id="KW-1185">Reference proteome</keyword>
<accession>K6W0S5</accession>
<dbReference type="HOGENOM" id="CLU_129877_0_0_6"/>
<dbReference type="RefSeq" id="WP_002444042.1">
    <property type="nucleotide sequence ID" value="NC_017910.1"/>
</dbReference>
<dbReference type="OrthoDB" id="6052623at2"/>
<dbReference type="Pfam" id="PF04449">
    <property type="entry name" value="Fimbrial_CS1"/>
    <property type="match status" value="1"/>
</dbReference>
<reference evidence="2 3" key="1">
    <citation type="journal article" date="2012" name="J. Bacteriol.">
        <title>Complete genome sequence of the B12-producing Shimwellia blattae strain DSM 4481, isolated from a cockroach.</title>
        <authorList>
            <person name="Brzuszkiewicz E."/>
            <person name="Waschkowitz T."/>
            <person name="Wiezer A."/>
            <person name="Daniel R."/>
        </authorList>
    </citation>
    <scope>NUCLEOTIDE SEQUENCE [LARGE SCALE GENOMIC DNA]</scope>
    <source>
        <strain evidence="3">ATCC 29907 / DSM 4481 / JCM 1650 / NBRC 105725 / CDC 9005-74</strain>
    </source>
</reference>
<dbReference type="AlphaFoldDB" id="I2BD29"/>
<dbReference type="eggNOG" id="ENOG5031RDB">
    <property type="taxonomic scope" value="Bacteria"/>
</dbReference>
<dbReference type="Proteomes" id="UP000001955">
    <property type="component" value="Chromosome"/>
</dbReference>
<dbReference type="GO" id="GO:0009289">
    <property type="term" value="C:pilus"/>
    <property type="evidence" value="ECO:0007669"/>
    <property type="project" value="InterPro"/>
</dbReference>
<organism evidence="2 3">
    <name type="scientific">Shimwellia blattae (strain ATCC 29907 / DSM 4481 / JCM 1650 / NBRC 105725 / CDC 9005-74)</name>
    <name type="common">Escherichia blattae</name>
    <dbReference type="NCBI Taxonomy" id="630626"/>
    <lineage>
        <taxon>Bacteria</taxon>
        <taxon>Pseudomonadati</taxon>
        <taxon>Pseudomonadota</taxon>
        <taxon>Gammaproteobacteria</taxon>
        <taxon>Enterobacterales</taxon>
        <taxon>Enterobacteriaceae</taxon>
        <taxon>Shimwellia</taxon>
    </lineage>
</organism>
<dbReference type="PATRIC" id="fig|630626.3.peg.3285"/>
<keyword evidence="1" id="KW-0732">Signal</keyword>
<sequence>MKMNYKVAAVALASLFSVSALAVQKDITVVADIDTTIELLQADGSALPQTLRLTYLPGVGLRSENIRTKIFTNDPDQKVQVRLLSEPQLLGVTNPAAAAIPLSVSFNGAPLSTTVTNIEPTALYPTGVTDNGSVQMDLTIGQKTLGAVTRSGSYQGVVSLVLNTAAATPTP</sequence>
<evidence type="ECO:0000256" key="1">
    <source>
        <dbReference type="SAM" id="SignalP"/>
    </source>
</evidence>
<feature type="signal peptide" evidence="1">
    <location>
        <begin position="1"/>
        <end position="22"/>
    </location>
</feature>
<feature type="chain" id="PRO_5003655405" evidence="1">
    <location>
        <begin position="23"/>
        <end position="171"/>
    </location>
</feature>
<dbReference type="STRING" id="630626.EBL_c33700"/>
<name>I2BD29_SHIBC</name>
<dbReference type="KEGG" id="ebt:EBL_c33700"/>
<dbReference type="InterPro" id="IPR007540">
    <property type="entry name" value="Fimbrial_CS1-type"/>
</dbReference>
<gene>
    <name evidence="2" type="ordered locus">EBL_c33700</name>
</gene>
<proteinExistence type="predicted"/>
<dbReference type="EMBL" id="CP001560">
    <property type="protein sequence ID" value="AFJ48433.1"/>
    <property type="molecule type" value="Genomic_DNA"/>
</dbReference>
<protein>
    <submittedName>
        <fullName evidence="2">Putative CS1 type fimbrial major subunit</fullName>
    </submittedName>
</protein>